<proteinExistence type="predicted"/>
<reference evidence="1 2" key="1">
    <citation type="journal article" date="2014" name="Nat. Genet.">
        <title>Genome sequence of the hot pepper provides insights into the evolution of pungency in Capsicum species.</title>
        <authorList>
            <person name="Kim S."/>
            <person name="Park M."/>
            <person name="Yeom S.I."/>
            <person name="Kim Y.M."/>
            <person name="Lee J.M."/>
            <person name="Lee H.A."/>
            <person name="Seo E."/>
            <person name="Choi J."/>
            <person name="Cheong K."/>
            <person name="Kim K.T."/>
            <person name="Jung K."/>
            <person name="Lee G.W."/>
            <person name="Oh S.K."/>
            <person name="Bae C."/>
            <person name="Kim S.B."/>
            <person name="Lee H.Y."/>
            <person name="Kim S.Y."/>
            <person name="Kim M.S."/>
            <person name="Kang B.C."/>
            <person name="Jo Y.D."/>
            <person name="Yang H.B."/>
            <person name="Jeong H.J."/>
            <person name="Kang W.H."/>
            <person name="Kwon J.K."/>
            <person name="Shin C."/>
            <person name="Lim J.Y."/>
            <person name="Park J.H."/>
            <person name="Huh J.H."/>
            <person name="Kim J.S."/>
            <person name="Kim B.D."/>
            <person name="Cohen O."/>
            <person name="Paran I."/>
            <person name="Suh M.C."/>
            <person name="Lee S.B."/>
            <person name="Kim Y.K."/>
            <person name="Shin Y."/>
            <person name="Noh S.J."/>
            <person name="Park J."/>
            <person name="Seo Y.S."/>
            <person name="Kwon S.Y."/>
            <person name="Kim H.A."/>
            <person name="Park J.M."/>
            <person name="Kim H.J."/>
            <person name="Choi S.B."/>
            <person name="Bosland P.W."/>
            <person name="Reeves G."/>
            <person name="Jo S.H."/>
            <person name="Lee B.W."/>
            <person name="Cho H.T."/>
            <person name="Choi H.S."/>
            <person name="Lee M.S."/>
            <person name="Yu Y."/>
            <person name="Do Choi Y."/>
            <person name="Park B.S."/>
            <person name="van Deynze A."/>
            <person name="Ashrafi H."/>
            <person name="Hill T."/>
            <person name="Kim W.T."/>
            <person name="Pai H.S."/>
            <person name="Ahn H.K."/>
            <person name="Yeam I."/>
            <person name="Giovannoni J.J."/>
            <person name="Rose J.K."/>
            <person name="Sorensen I."/>
            <person name="Lee S.J."/>
            <person name="Kim R.W."/>
            <person name="Choi I.Y."/>
            <person name="Choi B.S."/>
            <person name="Lim J.S."/>
            <person name="Lee Y.H."/>
            <person name="Choi D."/>
        </authorList>
    </citation>
    <scope>NUCLEOTIDE SEQUENCE [LARGE SCALE GENOMIC DNA]</scope>
    <source>
        <strain evidence="2">cv. CM334</strain>
    </source>
</reference>
<reference evidence="1 2" key="2">
    <citation type="journal article" date="2017" name="Genome Biol.">
        <title>New reference genome sequences of hot pepper reveal the massive evolution of plant disease-resistance genes by retroduplication.</title>
        <authorList>
            <person name="Kim S."/>
            <person name="Park J."/>
            <person name="Yeom S.I."/>
            <person name="Kim Y.M."/>
            <person name="Seo E."/>
            <person name="Kim K.T."/>
            <person name="Kim M.S."/>
            <person name="Lee J.M."/>
            <person name="Cheong K."/>
            <person name="Shin H.S."/>
            <person name="Kim S.B."/>
            <person name="Han K."/>
            <person name="Lee J."/>
            <person name="Park M."/>
            <person name="Lee H.A."/>
            <person name="Lee H.Y."/>
            <person name="Lee Y."/>
            <person name="Oh S."/>
            <person name="Lee J.H."/>
            <person name="Choi E."/>
            <person name="Choi E."/>
            <person name="Lee S.E."/>
            <person name="Jeon J."/>
            <person name="Kim H."/>
            <person name="Choi G."/>
            <person name="Song H."/>
            <person name="Lee J."/>
            <person name="Lee S.C."/>
            <person name="Kwon J.K."/>
            <person name="Lee H.Y."/>
            <person name="Koo N."/>
            <person name="Hong Y."/>
            <person name="Kim R.W."/>
            <person name="Kang W.H."/>
            <person name="Huh J.H."/>
            <person name="Kang B.C."/>
            <person name="Yang T.J."/>
            <person name="Lee Y.H."/>
            <person name="Bennetzen J.L."/>
            <person name="Choi D."/>
        </authorList>
    </citation>
    <scope>NUCLEOTIDE SEQUENCE [LARGE SCALE GENOMIC DNA]</scope>
    <source>
        <strain evidence="2">cv. CM334</strain>
    </source>
</reference>
<dbReference type="Gene3D" id="3.40.395.10">
    <property type="entry name" value="Adenoviral Proteinase, Chain A"/>
    <property type="match status" value="1"/>
</dbReference>
<dbReference type="PANTHER" id="PTHR33022:SF13">
    <property type="entry name" value="UBIQUITIN-LIKE PROTEASE FAMILY PROFILE DOMAIN-CONTAINING PROTEIN"/>
    <property type="match status" value="1"/>
</dbReference>
<dbReference type="EMBL" id="AYRZ02000012">
    <property type="protein sequence ID" value="PHT65571.1"/>
    <property type="molecule type" value="Genomic_DNA"/>
</dbReference>
<organism evidence="1 2">
    <name type="scientific">Capsicum annuum</name>
    <name type="common">Capsicum pepper</name>
    <dbReference type="NCBI Taxonomy" id="4072"/>
    <lineage>
        <taxon>Eukaryota</taxon>
        <taxon>Viridiplantae</taxon>
        <taxon>Streptophyta</taxon>
        <taxon>Embryophyta</taxon>
        <taxon>Tracheophyta</taxon>
        <taxon>Spermatophyta</taxon>
        <taxon>Magnoliopsida</taxon>
        <taxon>eudicotyledons</taxon>
        <taxon>Gunneridae</taxon>
        <taxon>Pentapetalae</taxon>
        <taxon>asterids</taxon>
        <taxon>lamiids</taxon>
        <taxon>Solanales</taxon>
        <taxon>Solanaceae</taxon>
        <taxon>Solanoideae</taxon>
        <taxon>Capsiceae</taxon>
        <taxon>Capsicum</taxon>
    </lineage>
</organism>
<name>A0A2G2Y7M6_CAPAN</name>
<sequence length="128" mass="14399">MNFIGCWLSSFYKRGTCIRVYDSISGRRHSAPSLEIKKMAKILPIYLDMCGFLDQKVHTDWSMIEAYRDKMDNSFDIEYVEGISQKPIGILDCGPFVTVYAENLSDGFKVPNDGLDAGLLCKTSVALL</sequence>
<evidence type="ECO:0000313" key="1">
    <source>
        <dbReference type="EMBL" id="PHT65571.1"/>
    </source>
</evidence>
<gene>
    <name evidence="1" type="ORF">T459_29996</name>
</gene>
<evidence type="ECO:0000313" key="2">
    <source>
        <dbReference type="Proteomes" id="UP000222542"/>
    </source>
</evidence>
<comment type="caution">
    <text evidence="1">The sequence shown here is derived from an EMBL/GenBank/DDBJ whole genome shotgun (WGS) entry which is preliminary data.</text>
</comment>
<evidence type="ECO:0008006" key="3">
    <source>
        <dbReference type="Google" id="ProtNLM"/>
    </source>
</evidence>
<dbReference type="PANTHER" id="PTHR33022">
    <property type="entry name" value="DUF1985 DOMAIN-CONTAINING PROTEIN"/>
    <property type="match status" value="1"/>
</dbReference>
<protein>
    <recommendedName>
        <fullName evidence="3">Ubiquitin-like protease family profile domain-containing protein</fullName>
    </recommendedName>
</protein>
<accession>A0A2G2Y7M6</accession>
<dbReference type="Proteomes" id="UP000222542">
    <property type="component" value="Unassembled WGS sequence"/>
</dbReference>
<dbReference type="AlphaFoldDB" id="A0A2G2Y7M6"/>
<keyword evidence="2" id="KW-1185">Reference proteome</keyword>
<dbReference type="Gramene" id="PHT65571">
    <property type="protein sequence ID" value="PHT65571"/>
    <property type="gene ID" value="T459_29996"/>
</dbReference>